<dbReference type="AlphaFoldDB" id="A0A9N8H1H2"/>
<gene>
    <name evidence="1" type="ORF">SEMRO_4_G002921.1</name>
</gene>
<dbReference type="EMBL" id="CAICTM010000004">
    <property type="protein sequence ID" value="CAB9496317.1"/>
    <property type="molecule type" value="Genomic_DNA"/>
</dbReference>
<proteinExistence type="predicted"/>
<name>A0A9N8H1H2_9STRA</name>
<accession>A0A9N8H1H2</accession>
<organism evidence="1 2">
    <name type="scientific">Seminavis robusta</name>
    <dbReference type="NCBI Taxonomy" id="568900"/>
    <lineage>
        <taxon>Eukaryota</taxon>
        <taxon>Sar</taxon>
        <taxon>Stramenopiles</taxon>
        <taxon>Ochrophyta</taxon>
        <taxon>Bacillariophyta</taxon>
        <taxon>Bacillariophyceae</taxon>
        <taxon>Bacillariophycidae</taxon>
        <taxon>Naviculales</taxon>
        <taxon>Naviculaceae</taxon>
        <taxon>Seminavis</taxon>
    </lineage>
</organism>
<reference evidence="1" key="1">
    <citation type="submission" date="2020-06" db="EMBL/GenBank/DDBJ databases">
        <authorList>
            <consortium name="Plant Systems Biology data submission"/>
        </authorList>
    </citation>
    <scope>NUCLEOTIDE SEQUENCE</scope>
    <source>
        <strain evidence="1">D6</strain>
    </source>
</reference>
<comment type="caution">
    <text evidence="1">The sequence shown here is derived from an EMBL/GenBank/DDBJ whole genome shotgun (WGS) entry which is preliminary data.</text>
</comment>
<protein>
    <submittedName>
        <fullName evidence="1">Uncharacterized protein</fullName>
    </submittedName>
</protein>
<evidence type="ECO:0000313" key="2">
    <source>
        <dbReference type="Proteomes" id="UP001153069"/>
    </source>
</evidence>
<evidence type="ECO:0000313" key="1">
    <source>
        <dbReference type="EMBL" id="CAB9496317.1"/>
    </source>
</evidence>
<dbReference type="Proteomes" id="UP001153069">
    <property type="component" value="Unassembled WGS sequence"/>
</dbReference>
<sequence length="106" mass="11336">MAFWLALKTLQQNLPHLRLCLLDGLSQDPGPILHVCEACGGVQQLGFGQTALLWSSLSLASGMLIDGGHLNQLTPLSEQSFGMLGPQPTPETSVALSHHVEVHSIE</sequence>
<keyword evidence="2" id="KW-1185">Reference proteome</keyword>